<keyword evidence="5" id="KW-1185">Reference proteome</keyword>
<keyword evidence="3" id="KW-0472">Membrane</keyword>
<accession>A0ABW2ZS97</accession>
<evidence type="ECO:0000256" key="3">
    <source>
        <dbReference type="SAM" id="Phobius"/>
    </source>
</evidence>
<protein>
    <recommendedName>
        <fullName evidence="6">DUF4352 domain-containing protein</fullName>
    </recommendedName>
</protein>
<comment type="caution">
    <text evidence="4">The sequence shown here is derived from an EMBL/GenBank/DDBJ whole genome shotgun (WGS) entry which is preliminary data.</text>
</comment>
<feature type="region of interest" description="Disordered" evidence="2">
    <location>
        <begin position="1"/>
        <end position="22"/>
    </location>
</feature>
<dbReference type="Gene3D" id="2.60.40.1240">
    <property type="match status" value="1"/>
</dbReference>
<keyword evidence="3" id="KW-1133">Transmembrane helix</keyword>
<evidence type="ECO:0000256" key="1">
    <source>
        <dbReference type="ARBA" id="ARBA00022729"/>
    </source>
</evidence>
<feature type="compositionally biased region" description="Polar residues" evidence="2">
    <location>
        <begin position="1"/>
        <end position="18"/>
    </location>
</feature>
<evidence type="ECO:0000313" key="4">
    <source>
        <dbReference type="EMBL" id="MFD0781536.1"/>
    </source>
</evidence>
<feature type="transmembrane region" description="Helical" evidence="3">
    <location>
        <begin position="51"/>
        <end position="70"/>
    </location>
</feature>
<dbReference type="EMBL" id="JBHTIM010000001">
    <property type="protein sequence ID" value="MFD0781536.1"/>
    <property type="molecule type" value="Genomic_DNA"/>
</dbReference>
<keyword evidence="3" id="KW-0812">Transmembrane</keyword>
<gene>
    <name evidence="4" type="ORF">ACFQZV_09565</name>
</gene>
<feature type="transmembrane region" description="Helical" evidence="3">
    <location>
        <begin position="82"/>
        <end position="105"/>
    </location>
</feature>
<dbReference type="Proteomes" id="UP001597042">
    <property type="component" value="Unassembled WGS sequence"/>
</dbReference>
<name>A0ABW2ZS97_9MICO</name>
<evidence type="ECO:0008006" key="6">
    <source>
        <dbReference type="Google" id="ProtNLM"/>
    </source>
</evidence>
<organism evidence="4 5">
    <name type="scientific">Microbacterium koreense</name>
    <dbReference type="NCBI Taxonomy" id="323761"/>
    <lineage>
        <taxon>Bacteria</taxon>
        <taxon>Bacillati</taxon>
        <taxon>Actinomycetota</taxon>
        <taxon>Actinomycetes</taxon>
        <taxon>Micrococcales</taxon>
        <taxon>Microbacteriaceae</taxon>
        <taxon>Microbacterium</taxon>
    </lineage>
</organism>
<feature type="transmembrane region" description="Helical" evidence="3">
    <location>
        <begin position="29"/>
        <end position="45"/>
    </location>
</feature>
<sequence length="280" mass="28732">MSYPQSPTPDASASQTPAPTVPEKSARNVIGIVALALAAVGFIFACIPGALIVGWILLPVAFVLSIIGLVQKNKAKWQALAALIISVVGTIVGFIVFFAVVAASFNDAFGSDVEIGTDADSSAVVEEANESEAEEPAAVAGTRENPLPLGTSFSSDEWEVVVNSVTLGAEDEVMAANQFNEAPEPGHEYILVNYSITYVGDDAEGGVPAMVGLEYVTAGGNTIASYDTMAVAPDAIDTLSTLYEGASISGNTVIAVPSPADGVLAISPGMFSDTIFVAIQ</sequence>
<keyword evidence="1" id="KW-0732">Signal</keyword>
<evidence type="ECO:0000313" key="5">
    <source>
        <dbReference type="Proteomes" id="UP001597042"/>
    </source>
</evidence>
<reference evidence="5" key="1">
    <citation type="journal article" date="2019" name="Int. J. Syst. Evol. Microbiol.">
        <title>The Global Catalogue of Microorganisms (GCM) 10K type strain sequencing project: providing services to taxonomists for standard genome sequencing and annotation.</title>
        <authorList>
            <consortium name="The Broad Institute Genomics Platform"/>
            <consortium name="The Broad Institute Genome Sequencing Center for Infectious Disease"/>
            <person name="Wu L."/>
            <person name="Ma J."/>
        </authorList>
    </citation>
    <scope>NUCLEOTIDE SEQUENCE [LARGE SCALE GENOMIC DNA]</scope>
    <source>
        <strain evidence="5">CCUG 50754</strain>
    </source>
</reference>
<dbReference type="RefSeq" id="WP_378751979.1">
    <property type="nucleotide sequence ID" value="NZ_JBHSSV010000007.1"/>
</dbReference>
<dbReference type="InterPro" id="IPR029050">
    <property type="entry name" value="Immunoprotect_excell_Ig-like"/>
</dbReference>
<feature type="region of interest" description="Disordered" evidence="2">
    <location>
        <begin position="124"/>
        <end position="143"/>
    </location>
</feature>
<proteinExistence type="predicted"/>
<evidence type="ECO:0000256" key="2">
    <source>
        <dbReference type="SAM" id="MobiDB-lite"/>
    </source>
</evidence>